<dbReference type="GO" id="GO:0005524">
    <property type="term" value="F:ATP binding"/>
    <property type="evidence" value="ECO:0007669"/>
    <property type="project" value="UniProtKB-KW"/>
</dbReference>
<feature type="compositionally biased region" description="Acidic residues" evidence="3">
    <location>
        <begin position="1246"/>
        <end position="1273"/>
    </location>
</feature>
<feature type="compositionally biased region" description="Acidic residues" evidence="3">
    <location>
        <begin position="1333"/>
        <end position="1351"/>
    </location>
</feature>
<evidence type="ECO:0000256" key="2">
    <source>
        <dbReference type="ARBA" id="ARBA00022840"/>
    </source>
</evidence>
<dbReference type="Pfam" id="PF13519">
    <property type="entry name" value="VWA_2"/>
    <property type="match status" value="1"/>
</dbReference>
<reference evidence="6" key="1">
    <citation type="submission" date="2023-06" db="EMBL/GenBank/DDBJ databases">
        <authorList>
            <person name="Delattre M."/>
        </authorList>
    </citation>
    <scope>NUCLEOTIDE SEQUENCE</scope>
    <source>
        <strain evidence="6">AF72</strain>
    </source>
</reference>
<evidence type="ECO:0000313" key="7">
    <source>
        <dbReference type="Proteomes" id="UP001177023"/>
    </source>
</evidence>
<feature type="region of interest" description="Disordered" evidence="3">
    <location>
        <begin position="1473"/>
        <end position="1494"/>
    </location>
</feature>
<protein>
    <recommendedName>
        <fullName evidence="5">VWFA domain-containing protein</fullName>
    </recommendedName>
</protein>
<dbReference type="Proteomes" id="UP001177023">
    <property type="component" value="Unassembled WGS sequence"/>
</dbReference>
<keyword evidence="2" id="KW-0067">ATP-binding</keyword>
<proteinExistence type="predicted"/>
<dbReference type="PANTHER" id="PTHR48103:SF2">
    <property type="entry name" value="MIDASIN"/>
    <property type="match status" value="1"/>
</dbReference>
<dbReference type="EMBL" id="CATQJA010002556">
    <property type="protein sequence ID" value="CAJ0571327.1"/>
    <property type="molecule type" value="Genomic_DNA"/>
</dbReference>
<feature type="compositionally biased region" description="Basic and acidic residues" evidence="3">
    <location>
        <begin position="1403"/>
        <end position="1419"/>
    </location>
</feature>
<feature type="compositionally biased region" description="Basic and acidic residues" evidence="3">
    <location>
        <begin position="1116"/>
        <end position="1157"/>
    </location>
</feature>
<dbReference type="Gene3D" id="3.40.50.410">
    <property type="entry name" value="von Willebrand factor, type A domain"/>
    <property type="match status" value="1"/>
</dbReference>
<feature type="compositionally biased region" description="Acidic residues" evidence="3">
    <location>
        <begin position="1084"/>
        <end position="1115"/>
    </location>
</feature>
<feature type="non-terminal residue" evidence="6">
    <location>
        <position position="1"/>
    </location>
</feature>
<dbReference type="InterPro" id="IPR036465">
    <property type="entry name" value="vWFA_dom_sf"/>
</dbReference>
<feature type="transmembrane region" description="Helical" evidence="4">
    <location>
        <begin position="26"/>
        <end position="43"/>
    </location>
</feature>
<keyword evidence="4" id="KW-0812">Transmembrane</keyword>
<dbReference type="GO" id="GO:0030687">
    <property type="term" value="C:preribosome, large subunit precursor"/>
    <property type="evidence" value="ECO:0007669"/>
    <property type="project" value="TreeGrafter"/>
</dbReference>
<feature type="compositionally biased region" description="Basic and acidic residues" evidence="3">
    <location>
        <begin position="1024"/>
        <end position="1033"/>
    </location>
</feature>
<dbReference type="GO" id="GO:0005634">
    <property type="term" value="C:nucleus"/>
    <property type="evidence" value="ECO:0007669"/>
    <property type="project" value="TreeGrafter"/>
</dbReference>
<comment type="caution">
    <text evidence="6">The sequence shown here is derived from an EMBL/GenBank/DDBJ whole genome shotgun (WGS) entry which is preliminary data.</text>
</comment>
<accession>A0AA36CNP7</accession>
<dbReference type="PROSITE" id="PS50234">
    <property type="entry name" value="VWFA"/>
    <property type="match status" value="1"/>
</dbReference>
<sequence>MKLLQQQLISFSMSARSMINGLLRRYPTFVDVSLTFIIGLYIVRTAVLESIASLDKQIEKQSLVTSHSIPPKITVVQTAEGFRLPELETWAVRERSPLPLGLKAALIAENLAQERDTLVSLEWIRQEWKKWFEQNVQKAKDKEFYYREKPQEERDDDERNEFFDGVFDKDSQILNVDQMCELLCEVSNNTDISHEKTAKERRCVARIWLSRMAASVGQLPLDVQYQATELQLALLKNIITKSPQNGPLDVYRRSCTLEIHKALKYLDGLRKRTVEVQERWPEVVSLKRILEAIDTFEDESLSATHMKLSIRLEELLGACEEWVKLADRANSIRDQMMPLKELLLEWKKLEVRCWSILLSRTIDDSETRTYLVSWPLFESLFSADGTKNLVPQAIEWLHHGSLMDFAVRIQTVRDLARWAEKLGHANLAIQLSSAAAHFAQFLPIVRSRLAEAHKPAEQSLKDYVHIAKYNDLNLDNIKASSKKAHAQIFKIIKKFRETTNEGVAPLLEKLIDVDDLMRQTIRIPEAASSEELRGRLRTAEDLVQKALGKVEGECAEEPFVELAEQIQACDELVRKRVDYVGEDAEKEKLQGYERNRRQRAVAMVIKQAQTIGLNARRAVVIDKEALSKKSVTGLKHDVKTLPCESLVRAAAAGRSNITRRALTPNDQLGVSTCGHFTGMVEYGLHWQIEAETREETWAEQLLALRNLKGLLQVAAKNTKDGYFPSYTLLNERLPILQDCADRVYFALERCLRRLVDVPNGPSSDDYPHLHPLSRLYRGQPELEKLEQATRHALQIATDVKMAFMDLKRAGRGIDDDCKLYERSAIEVAFTRVDQSIDTLHEALNEIQPYFEAEVLQMTASLSALKNSVEIPQISWQDVEYSQEPLLLYIQCVYKKCQEEERFTESQKPLEKYDVLLKIVDDCGVAKVISHLSSMARGLSIGQIPSDLEETARLTALCFDLFFSLVSRSLRQLHTFSGCYHRLLSLAEQLFKEGYVNLIPKPEKTEGGDGQDIEGGEGGGMGEGKGSDNAKDVTDEMEETGQIEGLQGDEPEDNPEGPSTKNDTPIEMEEDFPEDIRDIDREEKDTNEEGNDEEDDEKEPQIDDEMGQVDEAEEDQLDPKLWDDDEKENREKELDQNNQAADRDTDQLAANDDQRDREIEPEEGKEEDDSQKDDGLENVDERDADQQNDENDAPEDAQTQQNEAEDDDADNEEGQELPDGKVDENDDVDEDAEEDETHDTDSPSDAAEQEENGEPEEDMDETTGQDENQEPDASEPEKKPADAQGHGGEKAEDLEQTDAGGRNSEQEEQNMEQDEGEGHTKRDRVGDVGTGANDEQEDAGHEDEEKEGEEESAQQADQILRELATDDEVVMMETEEMAGEQDEKGELAEKSEQDCNKQMLGHGTTEEARQSKKDAADLPKAKRKHPLLGIDHPDTEDIGDEGGLLAELPATVHLAPDDLYALAEDITKQMVLGRAAEGSTDNDESQPSDDRSHSDVSALWTDISRSVEVLSAELAENLRLILEPQRATKLQGDYRSGKRLNMRRLIPYIASDYRKDRIWMRRTKRSQREYQVLIAVDDSGSMDEFGMGRVTCESVCVVDEALRKVDAGHVQVVSFGETVRELRNWTDSQQPGYALLSALHFDQKKTDLTEMLRWTANSLDVARTSNSEQLLIIISDGRGALHQGAEKVKEALRRFAGVTVLFVVLDTAKKSIEEMTVASFANNKVQLTPYLSLFPFPFYAVIKSVAQLPSVLSESIRQWFEMCVQHNQ</sequence>
<feature type="compositionally biased region" description="Acidic residues" evidence="3">
    <location>
        <begin position="1158"/>
        <end position="1170"/>
    </location>
</feature>
<feature type="compositionally biased region" description="Basic and acidic residues" evidence="3">
    <location>
        <begin position="1380"/>
        <end position="1394"/>
    </location>
</feature>
<feature type="compositionally biased region" description="Acidic residues" evidence="3">
    <location>
        <begin position="1223"/>
        <end position="1237"/>
    </location>
</feature>
<dbReference type="InterPro" id="IPR002035">
    <property type="entry name" value="VWF_A"/>
</dbReference>
<organism evidence="6 7">
    <name type="scientific">Mesorhabditis spiculigera</name>
    <dbReference type="NCBI Taxonomy" id="96644"/>
    <lineage>
        <taxon>Eukaryota</taxon>
        <taxon>Metazoa</taxon>
        <taxon>Ecdysozoa</taxon>
        <taxon>Nematoda</taxon>
        <taxon>Chromadorea</taxon>
        <taxon>Rhabditida</taxon>
        <taxon>Rhabditina</taxon>
        <taxon>Rhabditomorpha</taxon>
        <taxon>Rhabditoidea</taxon>
        <taxon>Rhabditidae</taxon>
        <taxon>Mesorhabditinae</taxon>
        <taxon>Mesorhabditis</taxon>
    </lineage>
</organism>
<feature type="compositionally biased region" description="Basic and acidic residues" evidence="3">
    <location>
        <begin position="1073"/>
        <end position="1083"/>
    </location>
</feature>
<feature type="compositionally biased region" description="Acidic residues" evidence="3">
    <location>
        <begin position="1202"/>
        <end position="1215"/>
    </location>
</feature>
<feature type="compositionally biased region" description="Basic and acidic residues" evidence="3">
    <location>
        <begin position="1315"/>
        <end position="1325"/>
    </location>
</feature>
<keyword evidence="7" id="KW-1185">Reference proteome</keyword>
<dbReference type="GO" id="GO:0000027">
    <property type="term" value="P:ribosomal large subunit assembly"/>
    <property type="evidence" value="ECO:0007669"/>
    <property type="project" value="TreeGrafter"/>
</dbReference>
<dbReference type="SUPFAM" id="SSF53300">
    <property type="entry name" value="vWA-like"/>
    <property type="match status" value="1"/>
</dbReference>
<feature type="compositionally biased region" description="Acidic residues" evidence="3">
    <location>
        <begin position="1364"/>
        <end position="1379"/>
    </location>
</feature>
<evidence type="ECO:0000313" key="6">
    <source>
        <dbReference type="EMBL" id="CAJ0571327.1"/>
    </source>
</evidence>
<evidence type="ECO:0000256" key="3">
    <source>
        <dbReference type="SAM" id="MobiDB-lite"/>
    </source>
</evidence>
<feature type="compositionally biased region" description="Acidic residues" evidence="3">
    <location>
        <begin position="1305"/>
        <end position="1314"/>
    </location>
</feature>
<feature type="region of interest" description="Disordered" evidence="3">
    <location>
        <begin position="999"/>
        <end position="1434"/>
    </location>
</feature>
<evidence type="ECO:0000259" key="5">
    <source>
        <dbReference type="PROSITE" id="PS50234"/>
    </source>
</evidence>
<feature type="compositionally biased region" description="Acidic residues" evidence="3">
    <location>
        <begin position="1185"/>
        <end position="1194"/>
    </location>
</feature>
<keyword evidence="4" id="KW-1133">Transmembrane helix</keyword>
<evidence type="ECO:0000256" key="4">
    <source>
        <dbReference type="SAM" id="Phobius"/>
    </source>
</evidence>
<dbReference type="GO" id="GO:0000055">
    <property type="term" value="P:ribosomal large subunit export from nucleus"/>
    <property type="evidence" value="ECO:0007669"/>
    <property type="project" value="TreeGrafter"/>
</dbReference>
<evidence type="ECO:0000256" key="1">
    <source>
        <dbReference type="ARBA" id="ARBA00022741"/>
    </source>
</evidence>
<keyword evidence="4" id="KW-0472">Membrane</keyword>
<keyword evidence="1" id="KW-0547">Nucleotide-binding</keyword>
<feature type="compositionally biased region" description="Basic and acidic residues" evidence="3">
    <location>
        <begin position="1274"/>
        <end position="1292"/>
    </location>
</feature>
<gene>
    <name evidence="6" type="ORF">MSPICULIGERA_LOCUS9738</name>
</gene>
<feature type="compositionally biased region" description="Acidic residues" evidence="3">
    <location>
        <begin position="1034"/>
        <end position="1054"/>
    </location>
</feature>
<name>A0AA36CNP7_9BILA</name>
<feature type="domain" description="VWFA" evidence="5">
    <location>
        <begin position="1570"/>
        <end position="1755"/>
    </location>
</feature>
<dbReference type="PANTHER" id="PTHR48103">
    <property type="entry name" value="MIDASIN-RELATED"/>
    <property type="match status" value="1"/>
</dbReference>
<feature type="compositionally biased region" description="Basic and acidic residues" evidence="3">
    <location>
        <begin position="1171"/>
        <end position="1184"/>
    </location>
</feature>